<keyword evidence="2" id="KW-1185">Reference proteome</keyword>
<dbReference type="Proteomes" id="UP001150581">
    <property type="component" value="Unassembled WGS sequence"/>
</dbReference>
<reference evidence="1" key="1">
    <citation type="submission" date="2022-07" db="EMBL/GenBank/DDBJ databases">
        <title>Phylogenomic reconstructions and comparative analyses of Kickxellomycotina fungi.</title>
        <authorList>
            <person name="Reynolds N.K."/>
            <person name="Stajich J.E."/>
            <person name="Barry K."/>
            <person name="Grigoriev I.V."/>
            <person name="Crous P."/>
            <person name="Smith M.E."/>
        </authorList>
    </citation>
    <scope>NUCLEOTIDE SEQUENCE</scope>
    <source>
        <strain evidence="1">Benny 63K</strain>
    </source>
</reference>
<comment type="caution">
    <text evidence="1">The sequence shown here is derived from an EMBL/GenBank/DDBJ whole genome shotgun (WGS) entry which is preliminary data.</text>
</comment>
<accession>A0ACC1IKM7</accession>
<evidence type="ECO:0000313" key="2">
    <source>
        <dbReference type="Proteomes" id="UP001150581"/>
    </source>
</evidence>
<organism evidence="1 2">
    <name type="scientific">Kickxella alabastrina</name>
    <dbReference type="NCBI Taxonomy" id="61397"/>
    <lineage>
        <taxon>Eukaryota</taxon>
        <taxon>Fungi</taxon>
        <taxon>Fungi incertae sedis</taxon>
        <taxon>Zoopagomycota</taxon>
        <taxon>Kickxellomycotina</taxon>
        <taxon>Kickxellomycetes</taxon>
        <taxon>Kickxellales</taxon>
        <taxon>Kickxellaceae</taxon>
        <taxon>Kickxella</taxon>
    </lineage>
</organism>
<evidence type="ECO:0000313" key="1">
    <source>
        <dbReference type="EMBL" id="KAJ1897799.1"/>
    </source>
</evidence>
<protein>
    <submittedName>
        <fullName evidence="1">Uncharacterized protein</fullName>
    </submittedName>
</protein>
<sequence length="549" mass="61845">MSNIDRLPQPVVEQILGEVLNNQALDAWSWKQQLSLLNVCRQWREIALPRIYALCFIKIREDFVYDSDSNEFDSDDSDSEDARVVLESSLNATVVRGFCHYVQHMHITLLWPSDPLVYIEEVLRMLGTHSADWTSVTTLSITFSSASSDECNTSYVRTCRVKKAVTKSAKRIAALMPCITTFNVHGYTSNGMADIFVRQLAESYSEQLQTLKCNIPLTLSGLHLSEVLTHLHLQLDSGSSQLVSQFHAGSLRSLVLTNVPCDFSWRYFIGDSADEENSATFHQLENLSVSYTTQPDKHKNTIFDGYKLNFPKLANMSTQNCPANCSLLRAASYPLTLCSVSVAGPFSAFTALCGMRITCVGDLDVAITSIAESNMPGFYKAANQLFGRNRVSRFSKLSFPQCGFVLDPQHIEWNNMTELVCQYPIEFSDLVSLIPRLPRVVKLDITSVTFANSPVALLHQDSNLDQNNSGRTPTESLNAQIKELRLFVSAYEYQVEQVVSAVQYLIVRIPSLRVLHLAEYIHQDILKFIEWAKQQYPHVGNIIVKHAFR</sequence>
<dbReference type="EMBL" id="JANBPG010000297">
    <property type="protein sequence ID" value="KAJ1897799.1"/>
    <property type="molecule type" value="Genomic_DNA"/>
</dbReference>
<proteinExistence type="predicted"/>
<name>A0ACC1IKM7_9FUNG</name>
<gene>
    <name evidence="1" type="ORF">LPJ66_003153</name>
</gene>